<evidence type="ECO:0000256" key="8">
    <source>
        <dbReference type="ARBA" id="ARBA00022989"/>
    </source>
</evidence>
<evidence type="ECO:0000256" key="10">
    <source>
        <dbReference type="SAM" id="Phobius"/>
    </source>
</evidence>
<dbReference type="GO" id="GO:0005886">
    <property type="term" value="C:plasma membrane"/>
    <property type="evidence" value="ECO:0007669"/>
    <property type="project" value="UniProtKB-SubCell"/>
</dbReference>
<dbReference type="AlphaFoldDB" id="A0A0F9GQE9"/>
<comment type="similarity">
    <text evidence="2">Belongs to the GSP J family.</text>
</comment>
<evidence type="ECO:0000256" key="4">
    <source>
        <dbReference type="ARBA" id="ARBA00022475"/>
    </source>
</evidence>
<dbReference type="NCBIfam" id="TIGR02532">
    <property type="entry name" value="IV_pilin_GFxxxE"/>
    <property type="match status" value="1"/>
</dbReference>
<dbReference type="SUPFAM" id="SSF54523">
    <property type="entry name" value="Pili subunits"/>
    <property type="match status" value="1"/>
</dbReference>
<evidence type="ECO:0000256" key="7">
    <source>
        <dbReference type="ARBA" id="ARBA00022692"/>
    </source>
</evidence>
<dbReference type="PANTHER" id="PTHR39583">
    <property type="entry name" value="TYPE II SECRETION SYSTEM PROTEIN J-RELATED"/>
    <property type="match status" value="1"/>
</dbReference>
<dbReference type="NCBIfam" id="TIGR01711">
    <property type="entry name" value="gspJ"/>
    <property type="match status" value="1"/>
</dbReference>
<evidence type="ECO:0000256" key="6">
    <source>
        <dbReference type="ARBA" id="ARBA00022519"/>
    </source>
</evidence>
<evidence type="ECO:0000313" key="11">
    <source>
        <dbReference type="EMBL" id="KKL71705.1"/>
    </source>
</evidence>
<organism evidence="11">
    <name type="scientific">marine sediment metagenome</name>
    <dbReference type="NCBI Taxonomy" id="412755"/>
    <lineage>
        <taxon>unclassified sequences</taxon>
        <taxon>metagenomes</taxon>
        <taxon>ecological metagenomes</taxon>
    </lineage>
</organism>
<dbReference type="Pfam" id="PF11612">
    <property type="entry name" value="T2SSJ"/>
    <property type="match status" value="1"/>
</dbReference>
<keyword evidence="6" id="KW-0997">Cell inner membrane</keyword>
<comment type="caution">
    <text evidence="11">The sequence shown here is derived from an EMBL/GenBank/DDBJ whole genome shotgun (WGS) entry which is preliminary data.</text>
</comment>
<reference evidence="11" key="1">
    <citation type="journal article" date="2015" name="Nature">
        <title>Complex archaea that bridge the gap between prokaryotes and eukaryotes.</title>
        <authorList>
            <person name="Spang A."/>
            <person name="Saw J.H."/>
            <person name="Jorgensen S.L."/>
            <person name="Zaremba-Niedzwiedzka K."/>
            <person name="Martijn J."/>
            <person name="Lind A.E."/>
            <person name="van Eijk R."/>
            <person name="Schleper C."/>
            <person name="Guy L."/>
            <person name="Ettema T.J."/>
        </authorList>
    </citation>
    <scope>NUCLEOTIDE SEQUENCE</scope>
</reference>
<evidence type="ECO:0000256" key="3">
    <source>
        <dbReference type="ARBA" id="ARBA00021539"/>
    </source>
</evidence>
<dbReference type="Pfam" id="PF07963">
    <property type="entry name" value="N_methyl"/>
    <property type="match status" value="1"/>
</dbReference>
<accession>A0A0F9GQE9</accession>
<dbReference type="InterPro" id="IPR045584">
    <property type="entry name" value="Pilin-like"/>
</dbReference>
<protein>
    <recommendedName>
        <fullName evidence="3">Type II secretion system protein J</fullName>
    </recommendedName>
</protein>
<evidence type="ECO:0000256" key="2">
    <source>
        <dbReference type="ARBA" id="ARBA00011084"/>
    </source>
</evidence>
<dbReference type="InterPro" id="IPR012902">
    <property type="entry name" value="N_methyl_site"/>
</dbReference>
<evidence type="ECO:0000256" key="1">
    <source>
        <dbReference type="ARBA" id="ARBA00004377"/>
    </source>
</evidence>
<evidence type="ECO:0000256" key="9">
    <source>
        <dbReference type="ARBA" id="ARBA00023136"/>
    </source>
</evidence>
<proteinExistence type="inferred from homology"/>
<gene>
    <name evidence="11" type="ORF">LCGC14_2092260</name>
</gene>
<dbReference type="Gene3D" id="3.10.610.10">
    <property type="entry name" value="GSPII I/J protein-like"/>
    <property type="match status" value="1"/>
</dbReference>
<keyword evidence="4" id="KW-1003">Cell membrane</keyword>
<dbReference type="InterPro" id="IPR010055">
    <property type="entry name" value="T2SS_protein-GspJ"/>
</dbReference>
<dbReference type="PANTHER" id="PTHR39583:SF2">
    <property type="entry name" value="TYPE II SECRETION SYSTEM PROTEIN J"/>
    <property type="match status" value="1"/>
</dbReference>
<name>A0A0F9GQE9_9ZZZZ</name>
<dbReference type="GO" id="GO:0015627">
    <property type="term" value="C:type II protein secretion system complex"/>
    <property type="evidence" value="ECO:0007669"/>
    <property type="project" value="InterPro"/>
</dbReference>
<feature type="transmembrane region" description="Helical" evidence="10">
    <location>
        <begin position="21"/>
        <end position="41"/>
    </location>
</feature>
<keyword evidence="9 10" id="KW-0472">Membrane</keyword>
<sequence>MTLRQPEFRQQRFRPRCINQKGFTLLEVMVAIAIFAVIGLGCSQVLGRVITTKTQIEERSAQLRQLQRGVWLLARDIRSIVDRPVRNTIGEQEHAVTSLVAGYPLLLTRNGWANPLGEKRSTQQRVGYVVEPTEEGNNALVRYYWSVLDQAPNSEPRRQVLLENINYFEVQFIDTQGNQEFHWPPNTDTTNDTDIQPTGTIPAGILIRMNVAPYGEIERLFSIRNMDRES</sequence>
<keyword evidence="5" id="KW-0488">Methylation</keyword>
<keyword evidence="7 10" id="KW-0812">Transmembrane</keyword>
<keyword evidence="8 10" id="KW-1133">Transmembrane helix</keyword>
<dbReference type="GO" id="GO:0015628">
    <property type="term" value="P:protein secretion by the type II secretion system"/>
    <property type="evidence" value="ECO:0007669"/>
    <property type="project" value="InterPro"/>
</dbReference>
<evidence type="ECO:0000256" key="5">
    <source>
        <dbReference type="ARBA" id="ARBA00022481"/>
    </source>
</evidence>
<dbReference type="EMBL" id="LAZR01025508">
    <property type="protein sequence ID" value="KKL71705.1"/>
    <property type="molecule type" value="Genomic_DNA"/>
</dbReference>
<comment type="subcellular location">
    <subcellularLocation>
        <location evidence="1">Cell inner membrane</location>
        <topology evidence="1">Single-pass membrane protein</topology>
    </subcellularLocation>
</comment>
<dbReference type="InterPro" id="IPR051621">
    <property type="entry name" value="T2SS_protein_J"/>
</dbReference>